<dbReference type="EMBL" id="JAPDFW010000077">
    <property type="protein sequence ID" value="KAJ5073146.1"/>
    <property type="molecule type" value="Genomic_DNA"/>
</dbReference>
<comment type="caution">
    <text evidence="1">The sequence shown here is derived from an EMBL/GenBank/DDBJ whole genome shotgun (WGS) entry which is preliminary data.</text>
</comment>
<keyword evidence="2" id="KW-1185">Reference proteome</keyword>
<dbReference type="AlphaFoldDB" id="A0A9Q0LGY8"/>
<evidence type="ECO:0000313" key="2">
    <source>
        <dbReference type="Proteomes" id="UP001149090"/>
    </source>
</evidence>
<accession>A0A9Q0LGY8</accession>
<dbReference type="Proteomes" id="UP001149090">
    <property type="component" value="Unassembled WGS sequence"/>
</dbReference>
<proteinExistence type="predicted"/>
<organism evidence="1 2">
    <name type="scientific">Anaeramoeba ignava</name>
    <name type="common">Anaerobic marine amoeba</name>
    <dbReference type="NCBI Taxonomy" id="1746090"/>
    <lineage>
        <taxon>Eukaryota</taxon>
        <taxon>Metamonada</taxon>
        <taxon>Anaeramoebidae</taxon>
        <taxon>Anaeramoeba</taxon>
    </lineage>
</organism>
<reference evidence="1" key="1">
    <citation type="submission" date="2022-10" db="EMBL/GenBank/DDBJ databases">
        <title>Novel sulphate-reducing endosymbionts in the free-living metamonad Anaeramoeba.</title>
        <authorList>
            <person name="Jerlstrom-Hultqvist J."/>
            <person name="Cepicka I."/>
            <person name="Gallot-Lavallee L."/>
            <person name="Salas-Leiva D."/>
            <person name="Curtis B.A."/>
            <person name="Zahonova K."/>
            <person name="Pipaliya S."/>
            <person name="Dacks J."/>
            <person name="Roger A.J."/>
        </authorList>
    </citation>
    <scope>NUCLEOTIDE SEQUENCE</scope>
    <source>
        <strain evidence="1">BMAN</strain>
    </source>
</reference>
<evidence type="ECO:0000313" key="1">
    <source>
        <dbReference type="EMBL" id="KAJ5073146.1"/>
    </source>
</evidence>
<sequence length="165" mass="19711">MISTQTKGNSTFEEEMEFFESKKPKTISRSNYYFENEQFSQQKSNFQKEKLQHNQFHYQNQYYQHQNEQQQLISPKPEKSNFWSNPRFVNSQPIPIKISENKSANKTMLEFSFFQTGIRNSPNQDTNTFFGHTPPDRSENPLPKNEHFSNNLTKNFEKCSPFFLK</sequence>
<name>A0A9Q0LGY8_ANAIG</name>
<protein>
    <submittedName>
        <fullName evidence="1">Uncharacterized protein</fullName>
    </submittedName>
</protein>
<gene>
    <name evidence="1" type="ORF">M0811_09101</name>
</gene>